<dbReference type="KEGG" id="vg:23301076"/>
<dbReference type="InterPro" id="IPR013765">
    <property type="entry name" value="DNA_recomb/repair_RecA"/>
</dbReference>
<dbReference type="Gene3D" id="3.40.50.300">
    <property type="entry name" value="P-loop containing nucleotide triphosphate hydrolases"/>
    <property type="match status" value="1"/>
</dbReference>
<dbReference type="RefSeq" id="YP_009118708.1">
    <property type="nucleotide sequence ID" value="NC_025425.1"/>
</dbReference>
<sequence>MSVLEKLKKNSTLKTTAVLSKSSFFNEKTNTRTKIPMLNIAFSGDLKKGFQSGLIFFAGPSKHFKSNMGLTCVSAYMKQNPDAACLFFDSEFGITSAYLESMGVDPDRVVHVPIKNIEELKFEIMNQLEQITREDKVIIFIDSIGNLASKKEVEDAINEKSAQDMTRAKALKGLFRMVTPYLTMNDIPCIAINHTYETQEMFSKTVMSGGTGAMYSANEVFIIGRRQQKEGTEITGYDFILNAEKSRTVKEKSKFPISVTFSGGIDPYSGLLELAVELGWVVKPSNGWYSRSILNTETGEMETEERKFRAKETNSIEFWKPLLTNDKFNEAINDHYKLGQVISDEAVDKEIEDMLA</sequence>
<reference evidence="6 7" key="1">
    <citation type="submission" date="2012-08" db="EMBL/GenBank/DDBJ databases">
        <title>Selection and characterization of a candidate therapeutic bacteriophage that lyses the German Escherichia coli O104:H4 outbreak strain.</title>
        <authorList>
            <person name="Merabishvilli M."/>
            <person name="De Vos D."/>
            <person name="Verbeken G."/>
            <person name="Kropinski A."/>
            <person name="Vandenheuvel D."/>
            <person name="Lavigne R."/>
            <person name="Wattiau P."/>
            <person name="Mast J."/>
            <person name="Ragimbeau C."/>
            <person name="Mossong J."/>
            <person name="Scheres J."/>
            <person name="Chanishvili N."/>
            <person name="Vaneechoutte M."/>
            <person name="Pirnay J.P."/>
        </authorList>
    </citation>
    <scope>NUCLEOTIDE SEQUENCE [LARGE SCALE GENOMIC DNA]</scope>
</reference>
<proteinExistence type="inferred from homology"/>
<evidence type="ECO:0000313" key="7">
    <source>
        <dbReference type="Proteomes" id="UP000203896"/>
    </source>
</evidence>
<dbReference type="InterPro" id="IPR049428">
    <property type="entry name" value="RecA-like_N"/>
</dbReference>
<dbReference type="Pfam" id="PF00154">
    <property type="entry name" value="RecA_N"/>
    <property type="match status" value="1"/>
</dbReference>
<evidence type="ECO:0000256" key="1">
    <source>
        <dbReference type="ARBA" id="ARBA00009391"/>
    </source>
</evidence>
<evidence type="ECO:0000256" key="4">
    <source>
        <dbReference type="ARBA" id="ARBA00023172"/>
    </source>
</evidence>
<dbReference type="PANTHER" id="PTHR45900:SF1">
    <property type="entry name" value="MITOCHONDRIAL DNA REPAIR PROTEIN RECA HOMOLOG-RELATED"/>
    <property type="match status" value="1"/>
</dbReference>
<keyword evidence="3" id="KW-0067">ATP-binding</keyword>
<dbReference type="GO" id="GO:0006310">
    <property type="term" value="P:DNA recombination"/>
    <property type="evidence" value="ECO:0007669"/>
    <property type="project" value="UniProtKB-KW"/>
</dbReference>
<organism evidence="6 7">
    <name type="scientific">Enterobacteria phage GEC-3S</name>
    <dbReference type="NCBI Taxonomy" id="1222338"/>
    <lineage>
        <taxon>Viruses</taxon>
        <taxon>Duplodnaviria</taxon>
        <taxon>Heunggongvirae</taxon>
        <taxon>Uroviricota</taxon>
        <taxon>Caudoviricetes</taxon>
        <taxon>Pantevenvirales</taxon>
        <taxon>Straboviridae</taxon>
        <taxon>Krischvirus</taxon>
        <taxon>Krischvirus gec3s</taxon>
    </lineage>
</organism>
<dbReference type="GeneID" id="23301076"/>
<name>A0A0B7MR39_9CAUD</name>
<dbReference type="InterPro" id="IPR027417">
    <property type="entry name" value="P-loop_NTPase"/>
</dbReference>
<dbReference type="EMBL" id="HE978309">
    <property type="protein sequence ID" value="CEO90628.1"/>
    <property type="molecule type" value="Genomic_DNA"/>
</dbReference>
<comment type="similarity">
    <text evidence="1">Belongs to the RecA family.</text>
</comment>
<dbReference type="PANTHER" id="PTHR45900">
    <property type="entry name" value="RECA"/>
    <property type="match status" value="1"/>
</dbReference>
<accession>A0A0B7MR39</accession>
<dbReference type="InterPro" id="IPR020588">
    <property type="entry name" value="RecA_ATP-bd"/>
</dbReference>
<dbReference type="Pfam" id="PF21134">
    <property type="entry name" value="T4_UVSX_C"/>
    <property type="match status" value="1"/>
</dbReference>
<evidence type="ECO:0000256" key="2">
    <source>
        <dbReference type="ARBA" id="ARBA00022741"/>
    </source>
</evidence>
<dbReference type="InterPro" id="IPR049047">
    <property type="entry name" value="T4_UVSX-like_C"/>
</dbReference>
<keyword evidence="4" id="KW-0233">DNA recombination</keyword>
<keyword evidence="2" id="KW-0547">Nucleotide-binding</keyword>
<dbReference type="PROSITE" id="PS50162">
    <property type="entry name" value="RECA_2"/>
    <property type="match status" value="1"/>
</dbReference>
<dbReference type="GO" id="GO:0140664">
    <property type="term" value="F:ATP-dependent DNA damage sensor activity"/>
    <property type="evidence" value="ECO:0007669"/>
    <property type="project" value="InterPro"/>
</dbReference>
<evidence type="ECO:0000256" key="3">
    <source>
        <dbReference type="ARBA" id="ARBA00022840"/>
    </source>
</evidence>
<dbReference type="SUPFAM" id="SSF52540">
    <property type="entry name" value="P-loop containing nucleoside triphosphate hydrolases"/>
    <property type="match status" value="1"/>
</dbReference>
<protein>
    <submittedName>
        <fullName evidence="6">RecA-like recombinase, UvsX</fullName>
    </submittedName>
</protein>
<evidence type="ECO:0000313" key="6">
    <source>
        <dbReference type="EMBL" id="CEO90628.1"/>
    </source>
</evidence>
<evidence type="ECO:0000259" key="5">
    <source>
        <dbReference type="PROSITE" id="PS50162"/>
    </source>
</evidence>
<dbReference type="GO" id="GO:0003697">
    <property type="term" value="F:single-stranded DNA binding"/>
    <property type="evidence" value="ECO:0007669"/>
    <property type="project" value="InterPro"/>
</dbReference>
<dbReference type="OrthoDB" id="3344at10239"/>
<feature type="domain" description="RecA family profile 1" evidence="5">
    <location>
        <begin position="27"/>
        <end position="195"/>
    </location>
</feature>
<dbReference type="GO" id="GO:0006281">
    <property type="term" value="P:DNA repair"/>
    <property type="evidence" value="ECO:0007669"/>
    <property type="project" value="InterPro"/>
</dbReference>
<dbReference type="GO" id="GO:0005524">
    <property type="term" value="F:ATP binding"/>
    <property type="evidence" value="ECO:0007669"/>
    <property type="project" value="UniProtKB-KW"/>
</dbReference>
<dbReference type="Proteomes" id="UP000203896">
    <property type="component" value="Segment"/>
</dbReference>
<gene>
    <name evidence="6" type="primary">uvsX</name>
    <name evidence="6" type="ORF">BN201_0025</name>
</gene>
<keyword evidence="7" id="KW-1185">Reference proteome</keyword>
<dbReference type="SMR" id="A0A0B7MR39"/>